<evidence type="ECO:0000256" key="3">
    <source>
        <dbReference type="ARBA" id="ARBA00022679"/>
    </source>
</evidence>
<dbReference type="RefSeq" id="WP_036135896.1">
    <property type="nucleotide sequence ID" value="NZ_AVPU01000007.1"/>
</dbReference>
<gene>
    <name evidence="5" type="ORF">N800_00355</name>
</gene>
<accession>A0A0A0EXV8</accession>
<comment type="similarity">
    <text evidence="1">Belongs to the glycosyltransferase group 1 family. Glycosyltransferase 4 subfamily.</text>
</comment>
<dbReference type="AlphaFoldDB" id="A0A0A0EXV8"/>
<dbReference type="CDD" id="cd03801">
    <property type="entry name" value="GT4_PimA-like"/>
    <property type="match status" value="1"/>
</dbReference>
<protein>
    <recommendedName>
        <fullName evidence="4">Glycosyl transferase family 1 domain-containing protein</fullName>
    </recommendedName>
</protein>
<dbReference type="SUPFAM" id="SSF53756">
    <property type="entry name" value="UDP-Glycosyltransferase/glycogen phosphorylase"/>
    <property type="match status" value="1"/>
</dbReference>
<evidence type="ECO:0000259" key="4">
    <source>
        <dbReference type="Pfam" id="PF00534"/>
    </source>
</evidence>
<evidence type="ECO:0000256" key="2">
    <source>
        <dbReference type="ARBA" id="ARBA00022676"/>
    </source>
</evidence>
<evidence type="ECO:0000256" key="1">
    <source>
        <dbReference type="ARBA" id="ARBA00009481"/>
    </source>
</evidence>
<dbReference type="InterPro" id="IPR001296">
    <property type="entry name" value="Glyco_trans_1"/>
</dbReference>
<keyword evidence="6" id="KW-1185">Reference proteome</keyword>
<dbReference type="GO" id="GO:0016757">
    <property type="term" value="F:glycosyltransferase activity"/>
    <property type="evidence" value="ECO:0007669"/>
    <property type="project" value="UniProtKB-KW"/>
</dbReference>
<dbReference type="GO" id="GO:1901135">
    <property type="term" value="P:carbohydrate derivative metabolic process"/>
    <property type="evidence" value="ECO:0007669"/>
    <property type="project" value="UniProtKB-ARBA"/>
</dbReference>
<evidence type="ECO:0000313" key="6">
    <source>
        <dbReference type="Proteomes" id="UP000029998"/>
    </source>
</evidence>
<dbReference type="PANTHER" id="PTHR12526">
    <property type="entry name" value="GLYCOSYLTRANSFERASE"/>
    <property type="match status" value="1"/>
</dbReference>
<reference evidence="5 6" key="1">
    <citation type="submission" date="2013-08" db="EMBL/GenBank/DDBJ databases">
        <title>Genome sequencing of Lysobacter.</title>
        <authorList>
            <person name="Zhang S."/>
            <person name="Wang G."/>
        </authorList>
    </citation>
    <scope>NUCLEOTIDE SEQUENCE [LARGE SCALE GENOMIC DNA]</scope>
    <source>
        <strain evidence="5 6">GH1-9</strain>
    </source>
</reference>
<dbReference type="Gene3D" id="3.40.50.2000">
    <property type="entry name" value="Glycogen Phosphorylase B"/>
    <property type="match status" value="2"/>
</dbReference>
<keyword evidence="3" id="KW-0808">Transferase</keyword>
<dbReference type="eggNOG" id="COG0438">
    <property type="taxonomic scope" value="Bacteria"/>
</dbReference>
<sequence length="361" mass="39634">MARKVCFAYQWATYGGVERVFLNRAHAFAAHGRDVEIEVYYGSDGGGLAAFQRTIVDLGLDDRLRVTPRFDPARYDVVFAIDSPALLPARLTDITKWVMECHTPYAAARSYLAQLPDEIAQVTVPSMTFEKLVREEHPELGLRIRLLRNCVSPHQGKAAPRLPGWKQQPLLYFGRLDDLKNPQGFIELFLELDRRTPGRYFGLVVGPEVPGYDMAHRIEKAGLRGKVLQLPPLPFLQTSAFLGALHELQAVMVSPSFGESFGLAAAESIAAGVPVLLSALPEHSELVGGDDRHLYVPAQVGLGADKLEAIVDDYLSASDRMTSCAKAFSDGAFLSDWDSLMHDLGLAGADPVWAVSEEMGL</sequence>
<organism evidence="5 6">
    <name type="scientific">Lysobacter daejeonensis GH1-9</name>
    <dbReference type="NCBI Taxonomy" id="1385517"/>
    <lineage>
        <taxon>Bacteria</taxon>
        <taxon>Pseudomonadati</taxon>
        <taxon>Pseudomonadota</taxon>
        <taxon>Gammaproteobacteria</taxon>
        <taxon>Lysobacterales</taxon>
        <taxon>Lysobacteraceae</taxon>
        <taxon>Aerolutibacter</taxon>
    </lineage>
</organism>
<dbReference type="Pfam" id="PF00534">
    <property type="entry name" value="Glycos_transf_1"/>
    <property type="match status" value="1"/>
</dbReference>
<dbReference type="STRING" id="1385517.N800_00355"/>
<proteinExistence type="inferred from homology"/>
<name>A0A0A0EXV8_9GAMM</name>
<dbReference type="PANTHER" id="PTHR12526:SF640">
    <property type="entry name" value="COLANIC ACID BIOSYNTHESIS GLYCOSYLTRANSFERASE WCAL-RELATED"/>
    <property type="match status" value="1"/>
</dbReference>
<keyword evidence="2" id="KW-0328">Glycosyltransferase</keyword>
<feature type="domain" description="Glycosyl transferase family 1" evidence="4">
    <location>
        <begin position="170"/>
        <end position="321"/>
    </location>
</feature>
<dbReference type="EMBL" id="AVPU01000007">
    <property type="protein sequence ID" value="KGM55115.1"/>
    <property type="molecule type" value="Genomic_DNA"/>
</dbReference>
<comment type="caution">
    <text evidence="5">The sequence shown here is derived from an EMBL/GenBank/DDBJ whole genome shotgun (WGS) entry which is preliminary data.</text>
</comment>
<dbReference type="Proteomes" id="UP000029998">
    <property type="component" value="Unassembled WGS sequence"/>
</dbReference>
<evidence type="ECO:0000313" key="5">
    <source>
        <dbReference type="EMBL" id="KGM55115.1"/>
    </source>
</evidence>